<name>A0A1C3RL60_9PROT</name>
<dbReference type="Pfam" id="PF01729">
    <property type="entry name" value="QRPTase_C"/>
    <property type="match status" value="1"/>
</dbReference>
<dbReference type="InterPro" id="IPR036068">
    <property type="entry name" value="Nicotinate_pribotase-like_C"/>
</dbReference>
<comment type="catalytic activity">
    <reaction evidence="10">
        <text>nicotinate beta-D-ribonucleotide + CO2 + diphosphate = quinolinate + 5-phospho-alpha-D-ribose 1-diphosphate + 2 H(+)</text>
        <dbReference type="Rhea" id="RHEA:12733"/>
        <dbReference type="ChEBI" id="CHEBI:15378"/>
        <dbReference type="ChEBI" id="CHEBI:16526"/>
        <dbReference type="ChEBI" id="CHEBI:29959"/>
        <dbReference type="ChEBI" id="CHEBI:33019"/>
        <dbReference type="ChEBI" id="CHEBI:57502"/>
        <dbReference type="ChEBI" id="CHEBI:58017"/>
        <dbReference type="EC" id="2.4.2.19"/>
    </reaction>
</comment>
<evidence type="ECO:0000313" key="16">
    <source>
        <dbReference type="Proteomes" id="UP000231658"/>
    </source>
</evidence>
<evidence type="ECO:0000256" key="3">
    <source>
        <dbReference type="ARBA" id="ARBA00009400"/>
    </source>
</evidence>
<dbReference type="GO" id="GO:0005737">
    <property type="term" value="C:cytoplasm"/>
    <property type="evidence" value="ECO:0007669"/>
    <property type="project" value="TreeGrafter"/>
</dbReference>
<dbReference type="Gene3D" id="3.20.20.70">
    <property type="entry name" value="Aldolase class I"/>
    <property type="match status" value="1"/>
</dbReference>
<evidence type="ECO:0000259" key="13">
    <source>
        <dbReference type="Pfam" id="PF01729"/>
    </source>
</evidence>
<evidence type="ECO:0000313" key="15">
    <source>
        <dbReference type="EMBL" id="SCA58014.1"/>
    </source>
</evidence>
<evidence type="ECO:0000259" key="14">
    <source>
        <dbReference type="Pfam" id="PF02749"/>
    </source>
</evidence>
<dbReference type="NCBIfam" id="TIGR00078">
    <property type="entry name" value="nadC"/>
    <property type="match status" value="1"/>
</dbReference>
<sequence length="286" mass="30077">MSEAGVKVEPLSPILIEPSVRAALAEDLGRGGDLTTDIVIDDDAWVKASINARQVGALSGIDIAEMAFDLVDPRVDMEVYIADGGRVEPGDTVCVLEGPARAILTGERVALNYLGHLSGIASETRKIVDAVAGTKARITCTRKTTPGLRAFEKYAVRCGGGFNHRFGLDDGLMIKDNHIAACGGITQAIERAKSKVGHMVKIELEVDDLTQLEEGLKAGADVILLDNMGPDMLKDAVKMIDGRAVAEASGGVTLETAPAIAQSGVDVISVGWLTHSAPCLDLGMDF</sequence>
<dbReference type="InterPro" id="IPR013785">
    <property type="entry name" value="Aldolase_TIM"/>
</dbReference>
<evidence type="ECO:0000256" key="5">
    <source>
        <dbReference type="ARBA" id="ARBA00011944"/>
    </source>
</evidence>
<dbReference type="GO" id="GO:0034213">
    <property type="term" value="P:quinolinate catabolic process"/>
    <property type="evidence" value="ECO:0007669"/>
    <property type="project" value="TreeGrafter"/>
</dbReference>
<dbReference type="GO" id="GO:0009435">
    <property type="term" value="P:NAD+ biosynthetic process"/>
    <property type="evidence" value="ECO:0007669"/>
    <property type="project" value="UniProtKB-UniPathway"/>
</dbReference>
<feature type="domain" description="Quinolinate phosphoribosyl transferase N-terminal" evidence="14">
    <location>
        <begin position="33"/>
        <end position="118"/>
    </location>
</feature>
<dbReference type="FunFam" id="3.90.1170.20:FF:000001">
    <property type="entry name" value="Nicotinate-nucleotide diphosphorylase (Carboxylating)"/>
    <property type="match status" value="1"/>
</dbReference>
<evidence type="ECO:0000256" key="7">
    <source>
        <dbReference type="ARBA" id="ARBA00022676"/>
    </source>
</evidence>
<dbReference type="FunFam" id="3.20.20.70:FF:000030">
    <property type="entry name" value="Nicotinate-nucleotide pyrophosphorylase, carboxylating"/>
    <property type="match status" value="1"/>
</dbReference>
<dbReference type="PANTHER" id="PTHR32179">
    <property type="entry name" value="NICOTINATE-NUCLEOTIDE PYROPHOSPHORYLASE [CARBOXYLATING]"/>
    <property type="match status" value="1"/>
</dbReference>
<feature type="domain" description="Quinolinate phosphoribosyl transferase C-terminal" evidence="13">
    <location>
        <begin position="120"/>
        <end position="285"/>
    </location>
</feature>
<dbReference type="Gene3D" id="3.90.1170.20">
    <property type="entry name" value="Quinolinate phosphoribosyl transferase, N-terminal domain"/>
    <property type="match status" value="1"/>
</dbReference>
<evidence type="ECO:0000256" key="2">
    <source>
        <dbReference type="ARBA" id="ARBA00004893"/>
    </source>
</evidence>
<dbReference type="InterPro" id="IPR004393">
    <property type="entry name" value="NadC"/>
</dbReference>
<dbReference type="EMBL" id="FLYE01000047">
    <property type="protein sequence ID" value="SCA58014.1"/>
    <property type="molecule type" value="Genomic_DNA"/>
</dbReference>
<keyword evidence="7 12" id="KW-0328">Glycosyltransferase</keyword>
<dbReference type="Proteomes" id="UP000231658">
    <property type="component" value="Unassembled WGS sequence"/>
</dbReference>
<dbReference type="GO" id="GO:0004514">
    <property type="term" value="F:nicotinate-nucleotide diphosphorylase (carboxylating) activity"/>
    <property type="evidence" value="ECO:0007669"/>
    <property type="project" value="UniProtKB-EC"/>
</dbReference>
<comment type="similarity">
    <text evidence="3 12">Belongs to the NadC/ModD family.</text>
</comment>
<keyword evidence="6" id="KW-0662">Pyridine nucleotide biosynthesis</keyword>
<dbReference type="RefSeq" id="WP_069190019.1">
    <property type="nucleotide sequence ID" value="NZ_FLYE01000047.1"/>
</dbReference>
<dbReference type="STRING" id="1867952.MTBPR1_80068"/>
<dbReference type="AlphaFoldDB" id="A0A1C3RL60"/>
<evidence type="ECO:0000256" key="6">
    <source>
        <dbReference type="ARBA" id="ARBA00022642"/>
    </source>
</evidence>
<organism evidence="15 16">
    <name type="scientific">Candidatus Terasakiella magnetica</name>
    <dbReference type="NCBI Taxonomy" id="1867952"/>
    <lineage>
        <taxon>Bacteria</taxon>
        <taxon>Pseudomonadati</taxon>
        <taxon>Pseudomonadota</taxon>
        <taxon>Alphaproteobacteria</taxon>
        <taxon>Rhodospirillales</taxon>
        <taxon>Terasakiellaceae</taxon>
        <taxon>Terasakiella</taxon>
    </lineage>
</organism>
<dbReference type="InterPro" id="IPR027277">
    <property type="entry name" value="NadC/ModD"/>
</dbReference>
<dbReference type="EC" id="2.4.2.19" evidence="5"/>
<dbReference type="SUPFAM" id="SSF54675">
    <property type="entry name" value="Nicotinate/Quinolinate PRTase N-terminal domain-like"/>
    <property type="match status" value="1"/>
</dbReference>
<dbReference type="UniPathway" id="UPA00253">
    <property type="reaction ID" value="UER00331"/>
</dbReference>
<dbReference type="CDD" id="cd01572">
    <property type="entry name" value="QPRTase"/>
    <property type="match status" value="1"/>
</dbReference>
<dbReference type="SUPFAM" id="SSF51690">
    <property type="entry name" value="Nicotinate/Quinolinate PRTase C-terminal domain-like"/>
    <property type="match status" value="1"/>
</dbReference>
<comment type="pathway">
    <text evidence="2">Cofactor biosynthesis; NAD(+) biosynthesis; nicotinate D-ribonucleotide from quinolinate: step 1/1.</text>
</comment>
<comment type="function">
    <text evidence="1">Involved in the catabolism of quinolinic acid (QA).</text>
</comment>
<dbReference type="PANTHER" id="PTHR32179:SF3">
    <property type="entry name" value="NICOTINATE-NUCLEOTIDE PYROPHOSPHORYLASE [CARBOXYLATING]"/>
    <property type="match status" value="1"/>
</dbReference>
<evidence type="ECO:0000256" key="11">
    <source>
        <dbReference type="ARBA" id="ARBA00069173"/>
    </source>
</evidence>
<keyword evidence="8 12" id="KW-0808">Transferase</keyword>
<accession>A0A1C3RL60</accession>
<gene>
    <name evidence="15" type="primary">nadC</name>
    <name evidence="15" type="ORF">MTBPR1_80068</name>
</gene>
<dbReference type="OrthoDB" id="9782546at2"/>
<evidence type="ECO:0000256" key="1">
    <source>
        <dbReference type="ARBA" id="ARBA00003237"/>
    </source>
</evidence>
<reference evidence="15 16" key="1">
    <citation type="submission" date="2016-07" db="EMBL/GenBank/DDBJ databases">
        <authorList>
            <person name="Lefevre C.T."/>
        </authorList>
    </citation>
    <scope>NUCLEOTIDE SEQUENCE [LARGE SCALE GENOMIC DNA]</scope>
    <source>
        <strain evidence="15">PR1</strain>
    </source>
</reference>
<comment type="subunit">
    <text evidence="4">Hexamer formed by 3 homodimers.</text>
</comment>
<evidence type="ECO:0000256" key="9">
    <source>
        <dbReference type="ARBA" id="ARBA00033102"/>
    </source>
</evidence>
<dbReference type="InterPro" id="IPR002638">
    <property type="entry name" value="Quinolinate_PRibosylTrfase_C"/>
</dbReference>
<proteinExistence type="inferred from homology"/>
<evidence type="ECO:0000256" key="12">
    <source>
        <dbReference type="PIRNR" id="PIRNR006250"/>
    </source>
</evidence>
<dbReference type="Pfam" id="PF02749">
    <property type="entry name" value="QRPTase_N"/>
    <property type="match status" value="1"/>
</dbReference>
<keyword evidence="16" id="KW-1185">Reference proteome</keyword>
<protein>
    <recommendedName>
        <fullName evidence="11">Probable nicotinate-nucleotide pyrophosphorylase [carboxylating]</fullName>
        <ecNumber evidence="5">2.4.2.19</ecNumber>
    </recommendedName>
    <alternativeName>
        <fullName evidence="9">Quinolinate phosphoribosyltransferase [decarboxylating]</fullName>
    </alternativeName>
</protein>
<dbReference type="InterPro" id="IPR022412">
    <property type="entry name" value="Quinolinate_PRibosylTrfase_N"/>
</dbReference>
<evidence type="ECO:0000256" key="8">
    <source>
        <dbReference type="ARBA" id="ARBA00022679"/>
    </source>
</evidence>
<dbReference type="PIRSF" id="PIRSF006250">
    <property type="entry name" value="NadC_ModD"/>
    <property type="match status" value="1"/>
</dbReference>
<dbReference type="InterPro" id="IPR037128">
    <property type="entry name" value="Quinolinate_PRibosylTase_N_sf"/>
</dbReference>
<evidence type="ECO:0000256" key="10">
    <source>
        <dbReference type="ARBA" id="ARBA00047445"/>
    </source>
</evidence>
<evidence type="ECO:0000256" key="4">
    <source>
        <dbReference type="ARBA" id="ARBA00011218"/>
    </source>
</evidence>